<proteinExistence type="predicted"/>
<feature type="transmembrane region" description="Helical" evidence="1">
    <location>
        <begin position="197"/>
        <end position="215"/>
    </location>
</feature>
<evidence type="ECO:0000256" key="1">
    <source>
        <dbReference type="SAM" id="Phobius"/>
    </source>
</evidence>
<feature type="transmembrane region" description="Helical" evidence="1">
    <location>
        <begin position="222"/>
        <end position="241"/>
    </location>
</feature>
<dbReference type="EMBL" id="JAVKGT010000002">
    <property type="protein sequence ID" value="MDR5710718.1"/>
    <property type="molecule type" value="Genomic_DNA"/>
</dbReference>
<name>A0ABU1FRA8_9MICC</name>
<feature type="transmembrane region" description="Helical" evidence="1">
    <location>
        <begin position="277"/>
        <end position="298"/>
    </location>
</feature>
<sequence>MRKLFSVLSLLLAGLLAVVSLSGYQVNQLLRSEEPVRYIAGELPYQEEFSDAVSEMMISELAQRLPEEISQYLGESVEDWVSGLVSGILDNERTRAAWDETLQVTREDYTGQLERLFHRGPSGDGDDLALSVDLSPVADATTQPVREALDEHLSFLPFVDAGSFTFLSPEIVVDVEAAAEDGADPYTWATVAGLSQYWFGFALAAGALLVLGLLLGPGRWRWIGLALGAGLAAALGAWMALNAASPSFDELEGAPEAARLLVTHVETRITEWAQPSWWVFTTAAGFATLLGAVGALVAPTARRREGV</sequence>
<dbReference type="Proteomes" id="UP001260872">
    <property type="component" value="Unassembled WGS sequence"/>
</dbReference>
<evidence type="ECO:0000313" key="2">
    <source>
        <dbReference type="EMBL" id="MDR5710718.1"/>
    </source>
</evidence>
<reference evidence="3" key="1">
    <citation type="submission" date="2023-07" db="EMBL/GenBank/DDBJ databases">
        <title>Description of three actinobacteria isolated from air of manufacturing shop in a pharmaceutical factory.</title>
        <authorList>
            <person name="Zhang D.-F."/>
        </authorList>
    </citation>
    <scope>NUCLEOTIDE SEQUENCE [LARGE SCALE GENOMIC DNA]</scope>
    <source>
        <strain evidence="3">CCTCC AB 207010</strain>
    </source>
</reference>
<keyword evidence="1" id="KW-0812">Transmembrane</keyword>
<gene>
    <name evidence="2" type="ORF">RH857_00980</name>
</gene>
<accession>A0ABU1FRA8</accession>
<keyword evidence="1" id="KW-0472">Membrane</keyword>
<evidence type="ECO:0000313" key="3">
    <source>
        <dbReference type="Proteomes" id="UP001260872"/>
    </source>
</evidence>
<keyword evidence="3" id="KW-1185">Reference proteome</keyword>
<organism evidence="2 3">
    <name type="scientific">Nesterenkonia flava</name>
    <dbReference type="NCBI Taxonomy" id="469799"/>
    <lineage>
        <taxon>Bacteria</taxon>
        <taxon>Bacillati</taxon>
        <taxon>Actinomycetota</taxon>
        <taxon>Actinomycetes</taxon>
        <taxon>Micrococcales</taxon>
        <taxon>Micrococcaceae</taxon>
        <taxon>Nesterenkonia</taxon>
    </lineage>
</organism>
<comment type="caution">
    <text evidence="2">The sequence shown here is derived from an EMBL/GenBank/DDBJ whole genome shotgun (WGS) entry which is preliminary data.</text>
</comment>
<dbReference type="RefSeq" id="WP_310536109.1">
    <property type="nucleotide sequence ID" value="NZ_BAAAOC010000015.1"/>
</dbReference>
<keyword evidence="1" id="KW-1133">Transmembrane helix</keyword>
<protein>
    <submittedName>
        <fullName evidence="2">Uncharacterized protein</fullName>
    </submittedName>
</protein>